<dbReference type="SUPFAM" id="SSF55811">
    <property type="entry name" value="Nudix"/>
    <property type="match status" value="1"/>
</dbReference>
<dbReference type="CDD" id="cd07067">
    <property type="entry name" value="HP_PGM_like"/>
    <property type="match status" value="1"/>
</dbReference>
<dbReference type="Proteomes" id="UP000029014">
    <property type="component" value="Unassembled WGS sequence"/>
</dbReference>
<dbReference type="Gene3D" id="3.90.79.10">
    <property type="entry name" value="Nucleoside Triphosphate Pyrophosphohydrolase"/>
    <property type="match status" value="1"/>
</dbReference>
<dbReference type="CDD" id="cd03673">
    <property type="entry name" value="NUDIX_Ap6A_hydrolase"/>
    <property type="match status" value="1"/>
</dbReference>
<dbReference type="SMART" id="SM00855">
    <property type="entry name" value="PGAM"/>
    <property type="match status" value="1"/>
</dbReference>
<dbReference type="EC" id="3.6.1.55" evidence="4"/>
<comment type="caution">
    <text evidence="4">The sequence shown here is derived from an EMBL/GenBank/DDBJ whole genome shotgun (WGS) entry which is preliminary data.</text>
</comment>
<keyword evidence="1 4" id="KW-0378">Hydrolase</keyword>
<name>A0A087BRA1_9BIFI</name>
<dbReference type="GO" id="GO:0035539">
    <property type="term" value="F:8-oxo-7,8-dihydrodeoxyguanosine triphosphate pyrophosphatase activity"/>
    <property type="evidence" value="ECO:0007669"/>
    <property type="project" value="UniProtKB-EC"/>
</dbReference>
<evidence type="ECO:0000256" key="2">
    <source>
        <dbReference type="SAM" id="MobiDB-lite"/>
    </source>
</evidence>
<evidence type="ECO:0000313" key="4">
    <source>
        <dbReference type="EMBL" id="KFI73551.1"/>
    </source>
</evidence>
<dbReference type="PROSITE" id="PS00893">
    <property type="entry name" value="NUDIX_BOX"/>
    <property type="match status" value="1"/>
</dbReference>
<evidence type="ECO:0000256" key="1">
    <source>
        <dbReference type="ARBA" id="ARBA00022801"/>
    </source>
</evidence>
<dbReference type="SUPFAM" id="SSF53254">
    <property type="entry name" value="Phosphoglycerate mutase-like"/>
    <property type="match status" value="1"/>
</dbReference>
<dbReference type="InterPro" id="IPR013078">
    <property type="entry name" value="His_Pase_superF_clade-1"/>
</dbReference>
<dbReference type="InterPro" id="IPR020084">
    <property type="entry name" value="NUDIX_hydrolase_CS"/>
</dbReference>
<dbReference type="eggNOG" id="COG2062">
    <property type="taxonomic scope" value="Bacteria"/>
</dbReference>
<dbReference type="STRING" id="1693.BMIN_0986"/>
<dbReference type="InterPro" id="IPR015797">
    <property type="entry name" value="NUDIX_hydrolase-like_dom_sf"/>
</dbReference>
<keyword evidence="5" id="KW-1185">Reference proteome</keyword>
<dbReference type="Pfam" id="PF00293">
    <property type="entry name" value="NUDIX"/>
    <property type="match status" value="1"/>
</dbReference>
<dbReference type="PANTHER" id="PTHR21340:SF0">
    <property type="entry name" value="BIS(5'-NUCLEOSYL)-TETRAPHOSPHATASE [ASYMMETRICAL]"/>
    <property type="match status" value="1"/>
</dbReference>
<evidence type="ECO:0000313" key="5">
    <source>
        <dbReference type="Proteomes" id="UP000029014"/>
    </source>
</evidence>
<dbReference type="InterPro" id="IPR000086">
    <property type="entry name" value="NUDIX_hydrolase_dom"/>
</dbReference>
<dbReference type="InterPro" id="IPR051325">
    <property type="entry name" value="Nudix_hydrolase_domain"/>
</dbReference>
<dbReference type="Pfam" id="PF00300">
    <property type="entry name" value="His_Phos_1"/>
    <property type="match status" value="1"/>
</dbReference>
<evidence type="ECO:0000259" key="3">
    <source>
        <dbReference type="PROSITE" id="PS51462"/>
    </source>
</evidence>
<gene>
    <name evidence="4" type="ORF">BMIN_0986</name>
</gene>
<dbReference type="EMBL" id="JGZD01000006">
    <property type="protein sequence ID" value="KFI73551.1"/>
    <property type="molecule type" value="Genomic_DNA"/>
</dbReference>
<dbReference type="PANTHER" id="PTHR21340">
    <property type="entry name" value="DIADENOSINE 5,5-P1,P4-TETRAPHOSPHATE PYROPHOSPHOHYDROLASE MUTT"/>
    <property type="match status" value="1"/>
</dbReference>
<dbReference type="Gene3D" id="3.40.50.1240">
    <property type="entry name" value="Phosphoglycerate mutase-like"/>
    <property type="match status" value="1"/>
</dbReference>
<dbReference type="PROSITE" id="PS51462">
    <property type="entry name" value="NUDIX"/>
    <property type="match status" value="1"/>
</dbReference>
<dbReference type="AlphaFoldDB" id="A0A087BRA1"/>
<dbReference type="InterPro" id="IPR029033">
    <property type="entry name" value="His_PPase_superfam"/>
</dbReference>
<dbReference type="RefSeq" id="WP_022861205.1">
    <property type="nucleotide sequence ID" value="NZ_JGZD01000006.1"/>
</dbReference>
<protein>
    <submittedName>
        <fullName evidence="4">Nucleoside triphosphate pyrophosphohydrolase</fullName>
        <ecNumber evidence="4">3.6.1.55</ecNumber>
    </submittedName>
</protein>
<dbReference type="GO" id="GO:0006754">
    <property type="term" value="P:ATP biosynthetic process"/>
    <property type="evidence" value="ECO:0007669"/>
    <property type="project" value="TreeGrafter"/>
</dbReference>
<feature type="region of interest" description="Disordered" evidence="2">
    <location>
        <begin position="19"/>
        <end position="48"/>
    </location>
</feature>
<accession>A0A087BRA1</accession>
<dbReference type="GO" id="GO:0006167">
    <property type="term" value="P:AMP biosynthetic process"/>
    <property type="evidence" value="ECO:0007669"/>
    <property type="project" value="TreeGrafter"/>
</dbReference>
<dbReference type="GO" id="GO:0004081">
    <property type="term" value="F:bis(5'-nucleosyl)-tetraphosphatase (asymmetrical) activity"/>
    <property type="evidence" value="ECO:0007669"/>
    <property type="project" value="TreeGrafter"/>
</dbReference>
<proteinExistence type="predicted"/>
<sequence>MRHIIEAAGGIVYRMTSSVSAPKVPGSPGEAIPTDGTPDDGTLGGGPRIDDLEVCLVHRPRYDDWSWPKGKLEPNESHRHAAAREIEEETGRAVRLGARLGETEYPLDAEGHKGKKAHGVGGDIKHVMYWMAQLLDDSQISRRSAAFGPVLTADPHEIDERRWLPVRAARKLLSHSQDRDILDAFVDRIEESAGAATLILVRHAKAEPRKQWRGTDGDRPITPKGASAAYGLVRELSCFSPSRLVSSPWLRCIQTLEPYAFHTRIPLTTAEELTEDAFADDPDRSWNRVLQEMDDCVSRQSTTAICMHRPVIGAMFRHLRPLCASRTQASLLVESSPFMPTGTALVLSLTAGPDGPSIIDVQKVVPLVH</sequence>
<organism evidence="4 5">
    <name type="scientific">Bifidobacterium minimum</name>
    <dbReference type="NCBI Taxonomy" id="1693"/>
    <lineage>
        <taxon>Bacteria</taxon>
        <taxon>Bacillati</taxon>
        <taxon>Actinomycetota</taxon>
        <taxon>Actinomycetes</taxon>
        <taxon>Bifidobacteriales</taxon>
        <taxon>Bifidobacteriaceae</taxon>
        <taxon>Bifidobacterium</taxon>
    </lineage>
</organism>
<reference evidence="4 5" key="1">
    <citation type="submission" date="2014-03" db="EMBL/GenBank/DDBJ databases">
        <title>Genomics of Bifidobacteria.</title>
        <authorList>
            <person name="Ventura M."/>
            <person name="Milani C."/>
            <person name="Lugli G.A."/>
        </authorList>
    </citation>
    <scope>NUCLEOTIDE SEQUENCE [LARGE SCALE GENOMIC DNA]</scope>
    <source>
        <strain evidence="4 5">LMG 11592</strain>
    </source>
</reference>
<feature type="domain" description="Nudix hydrolase" evidence="3">
    <location>
        <begin position="38"/>
        <end position="187"/>
    </location>
</feature>
<dbReference type="eggNOG" id="COG0494">
    <property type="taxonomic scope" value="Bacteria"/>
</dbReference>